<dbReference type="Proteomes" id="UP000655830">
    <property type="component" value="Unassembled WGS sequence"/>
</dbReference>
<dbReference type="Pfam" id="PF13614">
    <property type="entry name" value="AAA_31"/>
    <property type="match status" value="1"/>
</dbReference>
<name>A0A926EJ77_9FIRM</name>
<organism evidence="6 7">
    <name type="scientific">Zhenhengia yiwuensis</name>
    <dbReference type="NCBI Taxonomy" id="2763666"/>
    <lineage>
        <taxon>Bacteria</taxon>
        <taxon>Bacillati</taxon>
        <taxon>Bacillota</taxon>
        <taxon>Clostridia</taxon>
        <taxon>Lachnospirales</taxon>
        <taxon>Lachnospiraceae</taxon>
        <taxon>Zhenhengia</taxon>
    </lineage>
</organism>
<evidence type="ECO:0000256" key="3">
    <source>
        <dbReference type="ARBA" id="ARBA00062323"/>
    </source>
</evidence>
<evidence type="ECO:0000256" key="2">
    <source>
        <dbReference type="ARBA" id="ARBA00049360"/>
    </source>
</evidence>
<comment type="subunit">
    <text evidence="3">Dimerizes in the presence of ATP but not ADP; ATP-binding is required for double-stranded (ds)DNA-binding. Interacts with DnaA.</text>
</comment>
<comment type="catalytic activity">
    <reaction evidence="2">
        <text>ATP + H2O = ADP + phosphate + H(+)</text>
        <dbReference type="Rhea" id="RHEA:13065"/>
        <dbReference type="ChEBI" id="CHEBI:15377"/>
        <dbReference type="ChEBI" id="CHEBI:15378"/>
        <dbReference type="ChEBI" id="CHEBI:30616"/>
        <dbReference type="ChEBI" id="CHEBI:43474"/>
        <dbReference type="ChEBI" id="CHEBI:456216"/>
    </reaction>
</comment>
<dbReference type="PANTHER" id="PTHR13696:SF99">
    <property type="entry name" value="COBYRINIC ACID AC-DIAMIDE SYNTHASE"/>
    <property type="match status" value="1"/>
</dbReference>
<dbReference type="AlphaFoldDB" id="A0A926EJ77"/>
<sequence length="245" mass="27515">MIIAISNQKGGVNKTTLTFNLSYLLAEQGKRTLVIDADPQGSLTTIFNAADRENNIYSVLLEQEPLQNTIMEIEENLYLLPGGIELSNFEVNVATKQGRENCFKDMIREVKDEYDYVLIDSPPSLGLLLINILNAADRVIIPTQTDYLSYKGLDLLLHTIKRVKETFNRDLKILGVVATGFDSRTLHSREILELIDGMNVLGIITNSVKVKDAILASAPLHRYDKKHKIVEQYRNIARGVLNDGK</sequence>
<evidence type="ECO:0000259" key="5">
    <source>
        <dbReference type="Pfam" id="PF13614"/>
    </source>
</evidence>
<evidence type="ECO:0000313" key="6">
    <source>
        <dbReference type="EMBL" id="MBC8581389.1"/>
    </source>
</evidence>
<dbReference type="CDD" id="cd02042">
    <property type="entry name" value="ParAB_family"/>
    <property type="match status" value="1"/>
</dbReference>
<comment type="similarity">
    <text evidence="1">Belongs to the ParA family.</text>
</comment>
<dbReference type="Gene3D" id="3.40.50.300">
    <property type="entry name" value="P-loop containing nucleotide triphosphate hydrolases"/>
    <property type="match status" value="1"/>
</dbReference>
<protein>
    <recommendedName>
        <fullName evidence="4">Sporulation initiation inhibitor protein Soj</fullName>
    </recommendedName>
</protein>
<dbReference type="InterPro" id="IPR027417">
    <property type="entry name" value="P-loop_NTPase"/>
</dbReference>
<dbReference type="SUPFAM" id="SSF52540">
    <property type="entry name" value="P-loop containing nucleoside triphosphate hydrolases"/>
    <property type="match status" value="1"/>
</dbReference>
<evidence type="ECO:0000256" key="4">
    <source>
        <dbReference type="ARBA" id="ARBA00071824"/>
    </source>
</evidence>
<dbReference type="FunFam" id="3.40.50.300:FF:000285">
    <property type="entry name" value="Sporulation initiation inhibitor Soj"/>
    <property type="match status" value="1"/>
</dbReference>
<proteinExistence type="inferred from homology"/>
<accession>A0A926EJ77</accession>
<keyword evidence="7" id="KW-1185">Reference proteome</keyword>
<dbReference type="InterPro" id="IPR025669">
    <property type="entry name" value="AAA_dom"/>
</dbReference>
<feature type="domain" description="AAA" evidence="5">
    <location>
        <begin position="2"/>
        <end position="173"/>
    </location>
</feature>
<dbReference type="EMBL" id="JACRSY010000049">
    <property type="protein sequence ID" value="MBC8581389.1"/>
    <property type="molecule type" value="Genomic_DNA"/>
</dbReference>
<dbReference type="PANTHER" id="PTHR13696">
    <property type="entry name" value="P-LOOP CONTAINING NUCLEOSIDE TRIPHOSPHATE HYDROLASE"/>
    <property type="match status" value="1"/>
</dbReference>
<dbReference type="InterPro" id="IPR050678">
    <property type="entry name" value="DNA_Partitioning_ATPase"/>
</dbReference>
<evidence type="ECO:0000313" key="7">
    <source>
        <dbReference type="Proteomes" id="UP000655830"/>
    </source>
</evidence>
<dbReference type="RefSeq" id="WP_249334289.1">
    <property type="nucleotide sequence ID" value="NZ_JACRSY010000049.1"/>
</dbReference>
<evidence type="ECO:0000256" key="1">
    <source>
        <dbReference type="ARBA" id="ARBA00006976"/>
    </source>
</evidence>
<gene>
    <name evidence="6" type="ORF">H8718_18020</name>
</gene>
<comment type="caution">
    <text evidence="6">The sequence shown here is derived from an EMBL/GenBank/DDBJ whole genome shotgun (WGS) entry which is preliminary data.</text>
</comment>
<reference evidence="6" key="1">
    <citation type="submission" date="2020-08" db="EMBL/GenBank/DDBJ databases">
        <title>Genome public.</title>
        <authorList>
            <person name="Liu C."/>
            <person name="Sun Q."/>
        </authorList>
    </citation>
    <scope>NUCLEOTIDE SEQUENCE</scope>
    <source>
        <strain evidence="6">NSJ-12</strain>
    </source>
</reference>